<dbReference type="OrthoDB" id="2023340at2"/>
<proteinExistence type="predicted"/>
<reference evidence="2" key="1">
    <citation type="submission" date="2016-10" db="EMBL/GenBank/DDBJ databases">
        <authorList>
            <person name="Varghese N."/>
            <person name="Submissions S."/>
        </authorList>
    </citation>
    <scope>NUCLEOTIDE SEQUENCE [LARGE SCALE GENOMIC DNA]</scope>
    <source>
        <strain evidence="2">MPL-11</strain>
    </source>
</reference>
<dbReference type="EMBL" id="FNJW01000008">
    <property type="protein sequence ID" value="SDQ29191.1"/>
    <property type="molecule type" value="Genomic_DNA"/>
</dbReference>
<evidence type="ECO:0008006" key="3">
    <source>
        <dbReference type="Google" id="ProtNLM"/>
    </source>
</evidence>
<dbReference type="PANTHER" id="PTHR41368:SF1">
    <property type="entry name" value="PROTEIN YGHO"/>
    <property type="match status" value="1"/>
</dbReference>
<dbReference type="RefSeq" id="WP_089977064.1">
    <property type="nucleotide sequence ID" value="NZ_CP084916.1"/>
</dbReference>
<dbReference type="Proteomes" id="UP000199481">
    <property type="component" value="Unassembled WGS sequence"/>
</dbReference>
<dbReference type="PANTHER" id="PTHR41368">
    <property type="entry name" value="PROTEIN YGHO"/>
    <property type="match status" value="1"/>
</dbReference>
<dbReference type="InterPro" id="IPR016181">
    <property type="entry name" value="Acyl_CoA_acyltransferase"/>
</dbReference>
<evidence type="ECO:0000313" key="2">
    <source>
        <dbReference type="Proteomes" id="UP000199481"/>
    </source>
</evidence>
<accession>A0A1H0ZPR2</accession>
<gene>
    <name evidence="1" type="ORF">SAMN04487752_1636</name>
</gene>
<keyword evidence="2" id="KW-1185">Reference proteome</keyword>
<protein>
    <recommendedName>
        <fullName evidence="3">N-acetyltransferase domain-containing protein</fullName>
    </recommendedName>
</protein>
<dbReference type="AlphaFoldDB" id="A0A1H0ZPR2"/>
<sequence length="361" mass="42233">MITHSSLKIIPVVSGEKSEADFLQFPQRVYKKEELMQSVSEEQAQISGQHPLSPTYTFQAFNGYQEGQMVIRGALIKPHHLEDYYLGYFEAVDDVTVMIQFIQTLSEKVRDKNVQRIIGPVQGSFWLGYRMKVKGFERAPFTSEPHNPSYYPKLWQAAGFKEVEHYTSNFYRSIPPQYESKKLAKRYQLFVEKGYRFVSPKPEDWPTVSLEVFELLRVLYKDFPLYQEVTAEQFSQIFADLKQVIDFSMVKLAYKDQQLVGFLITLPDYGNLIYQKMNLLNLAKIIYKKWRAKRYVILYLGVDSKHLGLGLAMSYPVFKQVKQRKAEVVAALIHENTVTNRYVTEMQEDSHAYSLWMLELE</sequence>
<dbReference type="InterPro" id="IPR039968">
    <property type="entry name" value="BcerS-like"/>
</dbReference>
<evidence type="ECO:0000313" key="1">
    <source>
        <dbReference type="EMBL" id="SDQ29191.1"/>
    </source>
</evidence>
<organism evidence="1 2">
    <name type="scientific">Carnobacterium viridans</name>
    <dbReference type="NCBI Taxonomy" id="174587"/>
    <lineage>
        <taxon>Bacteria</taxon>
        <taxon>Bacillati</taxon>
        <taxon>Bacillota</taxon>
        <taxon>Bacilli</taxon>
        <taxon>Lactobacillales</taxon>
        <taxon>Carnobacteriaceae</taxon>
        <taxon>Carnobacterium</taxon>
    </lineage>
</organism>
<name>A0A1H0ZPR2_9LACT</name>
<dbReference type="SUPFAM" id="SSF55729">
    <property type="entry name" value="Acyl-CoA N-acyltransferases (Nat)"/>
    <property type="match status" value="1"/>
</dbReference>